<evidence type="ECO:0000313" key="8">
    <source>
        <dbReference type="EMBL" id="KAG7057690.1"/>
    </source>
</evidence>
<evidence type="ECO:0000259" key="7">
    <source>
        <dbReference type="PROSITE" id="PS50968"/>
    </source>
</evidence>
<comment type="function">
    <text evidence="5">The H protein shuttles the methylamine group of glycine from the P protein to the T protein.</text>
</comment>
<comment type="subunit">
    <text evidence="5">The glycine cleavage system is composed of four proteins: P, T, L and H.</text>
</comment>
<dbReference type="NCBIfam" id="NF002270">
    <property type="entry name" value="PRK01202.1"/>
    <property type="match status" value="1"/>
</dbReference>
<gene>
    <name evidence="8" type="ORF">JMJ77_005072</name>
</gene>
<protein>
    <recommendedName>
        <fullName evidence="5">Glycine cleavage system H protein</fullName>
    </recommendedName>
</protein>
<evidence type="ECO:0000256" key="3">
    <source>
        <dbReference type="ARBA" id="ARBA00022946"/>
    </source>
</evidence>
<dbReference type="EMBL" id="JAESDN010000001">
    <property type="protein sequence ID" value="KAG7057690.1"/>
    <property type="molecule type" value="Genomic_DNA"/>
</dbReference>
<evidence type="ECO:0000256" key="6">
    <source>
        <dbReference type="SAM" id="MobiDB-lite"/>
    </source>
</evidence>
<sequence length="235" mass="25227">MEEFPVSVGRYVPLDNLSAAQAPNSPGSSKVGRSDLILKLQKPTTTPRHHQTSSLAKNLKMASIARSMRAVRPSALSQLTKAAPRAFFPRPAQRSFSTTPSSLIRKYTKDHEWIDLNADKKTGVVGISQYAADALGDVVYVELPEEGTEVAQGDAIGAVESVKSAADINAPISCKVTQVNLGLEEKPGTINKVPEDDSHGGGWIAKVEVDEAGVQELEALMGEEEYKAFTASEDH</sequence>
<dbReference type="InterPro" id="IPR003016">
    <property type="entry name" value="2-oxoA_DH_lipoyl-BS"/>
</dbReference>
<feature type="domain" description="Lipoyl-binding" evidence="7">
    <location>
        <begin position="122"/>
        <end position="208"/>
    </location>
</feature>
<dbReference type="InterPro" id="IPR033753">
    <property type="entry name" value="GCV_H/Fam206"/>
</dbReference>
<comment type="similarity">
    <text evidence="1 5">Belongs to the GcvH family.</text>
</comment>
<dbReference type="NCBIfam" id="TIGR00527">
    <property type="entry name" value="gcvH"/>
    <property type="match status" value="1"/>
</dbReference>
<evidence type="ECO:0000256" key="2">
    <source>
        <dbReference type="ARBA" id="ARBA00022823"/>
    </source>
</evidence>
<dbReference type="PROSITE" id="PS50968">
    <property type="entry name" value="BIOTINYL_LIPOYL"/>
    <property type="match status" value="1"/>
</dbReference>
<dbReference type="PROSITE" id="PS00189">
    <property type="entry name" value="LIPOYL"/>
    <property type="match status" value="1"/>
</dbReference>
<dbReference type="HAMAP" id="MF_00272">
    <property type="entry name" value="GcvH"/>
    <property type="match status" value="1"/>
</dbReference>
<keyword evidence="3 5" id="KW-0809">Transit peptide</keyword>
<evidence type="ECO:0000256" key="4">
    <source>
        <dbReference type="PIRSR" id="PIRSR617453-50"/>
    </source>
</evidence>
<keyword evidence="5" id="KW-0496">Mitochondrion</keyword>
<name>A0A9P7RIM8_9PEZI</name>
<evidence type="ECO:0000313" key="9">
    <source>
        <dbReference type="Proteomes" id="UP000699042"/>
    </source>
</evidence>
<feature type="region of interest" description="Disordered" evidence="6">
    <location>
        <begin position="16"/>
        <end position="54"/>
    </location>
</feature>
<dbReference type="PANTHER" id="PTHR11715:SF3">
    <property type="entry name" value="GLYCINE CLEAVAGE SYSTEM H PROTEIN-RELATED"/>
    <property type="match status" value="1"/>
</dbReference>
<feature type="compositionally biased region" description="Polar residues" evidence="6">
    <location>
        <begin position="18"/>
        <end position="28"/>
    </location>
</feature>
<comment type="cofactor">
    <cofactor evidence="5">
        <name>(R)-lipoate</name>
        <dbReference type="ChEBI" id="CHEBI:83088"/>
    </cofactor>
    <text evidence="5">Binds 1 lipoyl cofactor covalently.</text>
</comment>
<dbReference type="PANTHER" id="PTHR11715">
    <property type="entry name" value="GLYCINE CLEAVAGE SYSTEM H PROTEIN"/>
    <property type="match status" value="1"/>
</dbReference>
<evidence type="ECO:0000256" key="5">
    <source>
        <dbReference type="RuleBase" id="RU364055"/>
    </source>
</evidence>
<dbReference type="SUPFAM" id="SSF51230">
    <property type="entry name" value="Single hybrid motif"/>
    <property type="match status" value="1"/>
</dbReference>
<feature type="compositionally biased region" description="Polar residues" evidence="6">
    <location>
        <begin position="42"/>
        <end position="54"/>
    </location>
</feature>
<keyword evidence="2 4" id="KW-0450">Lipoyl</keyword>
<feature type="modified residue" description="N6-lipoyllysine" evidence="4">
    <location>
        <position position="163"/>
    </location>
</feature>
<keyword evidence="9" id="KW-1185">Reference proteome</keyword>
<dbReference type="GO" id="GO:0005960">
    <property type="term" value="C:glycine cleavage complex"/>
    <property type="evidence" value="ECO:0007669"/>
    <property type="project" value="UniProtKB-UniRule"/>
</dbReference>
<organism evidence="8 9">
    <name type="scientific">Colletotrichum scovillei</name>
    <dbReference type="NCBI Taxonomy" id="1209932"/>
    <lineage>
        <taxon>Eukaryota</taxon>
        <taxon>Fungi</taxon>
        <taxon>Dikarya</taxon>
        <taxon>Ascomycota</taxon>
        <taxon>Pezizomycotina</taxon>
        <taxon>Sordariomycetes</taxon>
        <taxon>Hypocreomycetidae</taxon>
        <taxon>Glomerellales</taxon>
        <taxon>Glomerellaceae</taxon>
        <taxon>Colletotrichum</taxon>
        <taxon>Colletotrichum acutatum species complex</taxon>
    </lineage>
</organism>
<dbReference type="InterPro" id="IPR011053">
    <property type="entry name" value="Single_hybrid_motif"/>
</dbReference>
<accession>A0A9P7RIM8</accession>
<comment type="subcellular location">
    <subcellularLocation>
        <location evidence="5">Mitochondrion</location>
    </subcellularLocation>
</comment>
<dbReference type="Gene3D" id="2.40.50.100">
    <property type="match status" value="1"/>
</dbReference>
<reference evidence="8" key="1">
    <citation type="submission" date="2021-05" db="EMBL/GenBank/DDBJ databases">
        <title>Comparative genomics of three Colletotrichum scovillei strains and genetic complementation revealed genes involved fungal growth and virulence on chili pepper.</title>
        <authorList>
            <person name="Hsieh D.-K."/>
            <person name="Chuang S.-C."/>
            <person name="Chen C.-Y."/>
            <person name="Chao Y.-T."/>
            <person name="Lu M.-Y.J."/>
            <person name="Lee M.-H."/>
            <person name="Shih M.-C."/>
        </authorList>
    </citation>
    <scope>NUCLEOTIDE SEQUENCE</scope>
    <source>
        <strain evidence="8">Coll-153</strain>
    </source>
</reference>
<dbReference type="InterPro" id="IPR002930">
    <property type="entry name" value="GCV_H"/>
</dbReference>
<dbReference type="CDD" id="cd06848">
    <property type="entry name" value="GCS_H"/>
    <property type="match status" value="1"/>
</dbReference>
<dbReference type="GO" id="GO:0005739">
    <property type="term" value="C:mitochondrion"/>
    <property type="evidence" value="ECO:0007669"/>
    <property type="project" value="UniProtKB-SubCell"/>
</dbReference>
<dbReference type="Pfam" id="PF01597">
    <property type="entry name" value="GCV_H"/>
    <property type="match status" value="1"/>
</dbReference>
<proteinExistence type="inferred from homology"/>
<dbReference type="GO" id="GO:0019464">
    <property type="term" value="P:glycine decarboxylation via glycine cleavage system"/>
    <property type="evidence" value="ECO:0007669"/>
    <property type="project" value="UniProtKB-UniRule"/>
</dbReference>
<dbReference type="Proteomes" id="UP000699042">
    <property type="component" value="Unassembled WGS sequence"/>
</dbReference>
<evidence type="ECO:0000256" key="1">
    <source>
        <dbReference type="ARBA" id="ARBA00009249"/>
    </source>
</evidence>
<comment type="caution">
    <text evidence="8">The sequence shown here is derived from an EMBL/GenBank/DDBJ whole genome shotgun (WGS) entry which is preliminary data.</text>
</comment>
<dbReference type="AlphaFoldDB" id="A0A9P7RIM8"/>
<dbReference type="InterPro" id="IPR000089">
    <property type="entry name" value="Biotin_lipoyl"/>
</dbReference>
<dbReference type="GO" id="GO:0009249">
    <property type="term" value="P:protein lipoylation"/>
    <property type="evidence" value="ECO:0007669"/>
    <property type="project" value="TreeGrafter"/>
</dbReference>
<dbReference type="InterPro" id="IPR017453">
    <property type="entry name" value="GCV_H_sub"/>
</dbReference>